<dbReference type="InterPro" id="IPR046282">
    <property type="entry name" value="DUF6319"/>
</dbReference>
<evidence type="ECO:0000313" key="3">
    <source>
        <dbReference type="Proteomes" id="UP001595833"/>
    </source>
</evidence>
<protein>
    <submittedName>
        <fullName evidence="2">DUF6319 family protein</fullName>
    </submittedName>
</protein>
<organism evidence="2 3">
    <name type="scientific">Saccharothrix xinjiangensis</name>
    <dbReference type="NCBI Taxonomy" id="204798"/>
    <lineage>
        <taxon>Bacteria</taxon>
        <taxon>Bacillati</taxon>
        <taxon>Actinomycetota</taxon>
        <taxon>Actinomycetes</taxon>
        <taxon>Pseudonocardiales</taxon>
        <taxon>Pseudonocardiaceae</taxon>
        <taxon>Saccharothrix</taxon>
    </lineage>
</organism>
<evidence type="ECO:0000256" key="1">
    <source>
        <dbReference type="SAM" id="MobiDB-lite"/>
    </source>
</evidence>
<dbReference type="EMBL" id="JBHSJB010000014">
    <property type="protein sequence ID" value="MFC5055533.1"/>
    <property type="molecule type" value="Genomic_DNA"/>
</dbReference>
<reference evidence="3" key="1">
    <citation type="journal article" date="2019" name="Int. J. Syst. Evol. Microbiol.">
        <title>The Global Catalogue of Microorganisms (GCM) 10K type strain sequencing project: providing services to taxonomists for standard genome sequencing and annotation.</title>
        <authorList>
            <consortium name="The Broad Institute Genomics Platform"/>
            <consortium name="The Broad Institute Genome Sequencing Center for Infectious Disease"/>
            <person name="Wu L."/>
            <person name="Ma J."/>
        </authorList>
    </citation>
    <scope>NUCLEOTIDE SEQUENCE [LARGE SCALE GENOMIC DNA]</scope>
    <source>
        <strain evidence="3">KCTC 12848</strain>
    </source>
</reference>
<dbReference type="RefSeq" id="WP_344038123.1">
    <property type="nucleotide sequence ID" value="NZ_BAAAKE010000010.1"/>
</dbReference>
<name>A0ABV9Y204_9PSEU</name>
<gene>
    <name evidence="2" type="ORF">ACFPFM_17425</name>
</gene>
<evidence type="ECO:0000313" key="2">
    <source>
        <dbReference type="EMBL" id="MFC5055533.1"/>
    </source>
</evidence>
<feature type="compositionally biased region" description="Pro residues" evidence="1">
    <location>
        <begin position="111"/>
        <end position="131"/>
    </location>
</feature>
<sequence length="228" mass="23914">MAKAKPLSPEDIEHLRAELAAGRPPAVWFTSAAVGVEAGRSGKVMAFTEPEEGDFIQVRPTGDKDDLSFSPGELTLEKPAPRKRAPAAPKEPEPAAAPTTTAPPVEHIYTPAPPPAKPKPAPAPAPRPAPAAKPTAARKNKPAEVTVTLVSTAEGEWTVDVQWGSKRTLKAAPVAASAVAQAAKLLPAEVDEAVESVLTAARERHLARVEQLRAELEAAQRALDDLNG</sequence>
<dbReference type="Pfam" id="PF19844">
    <property type="entry name" value="DUF6319"/>
    <property type="match status" value="1"/>
</dbReference>
<proteinExistence type="predicted"/>
<accession>A0ABV9Y204</accession>
<dbReference type="Proteomes" id="UP001595833">
    <property type="component" value="Unassembled WGS sequence"/>
</dbReference>
<comment type="caution">
    <text evidence="2">The sequence shown here is derived from an EMBL/GenBank/DDBJ whole genome shotgun (WGS) entry which is preliminary data.</text>
</comment>
<keyword evidence="3" id="KW-1185">Reference proteome</keyword>
<feature type="compositionally biased region" description="Low complexity" evidence="1">
    <location>
        <begin position="94"/>
        <end position="104"/>
    </location>
</feature>
<feature type="region of interest" description="Disordered" evidence="1">
    <location>
        <begin position="48"/>
        <end position="143"/>
    </location>
</feature>